<name>A0ABY7TJ74_9SPHN</name>
<accession>A0ABY7TJ74</accession>
<gene>
    <name evidence="1" type="ORF">PQ455_16860</name>
</gene>
<dbReference type="EMBL" id="CP117411">
    <property type="protein sequence ID" value="WCT73267.1"/>
    <property type="molecule type" value="Genomic_DNA"/>
</dbReference>
<reference evidence="1 2" key="1">
    <citation type="submission" date="2023-02" db="EMBL/GenBank/DDBJ databases">
        <title>Genome sequence of Sphingomonas naphthae.</title>
        <authorList>
            <person name="Kim S."/>
            <person name="Heo J."/>
            <person name="Kwon S.-W."/>
        </authorList>
    </citation>
    <scope>NUCLEOTIDE SEQUENCE [LARGE SCALE GENOMIC DNA]</scope>
    <source>
        <strain evidence="1 2">KACC 18716</strain>
    </source>
</reference>
<organism evidence="1 2">
    <name type="scientific">Sphingomonas naphthae</name>
    <dbReference type="NCBI Taxonomy" id="1813468"/>
    <lineage>
        <taxon>Bacteria</taxon>
        <taxon>Pseudomonadati</taxon>
        <taxon>Pseudomonadota</taxon>
        <taxon>Alphaproteobacteria</taxon>
        <taxon>Sphingomonadales</taxon>
        <taxon>Sphingomonadaceae</taxon>
        <taxon>Sphingomonas</taxon>
    </lineage>
</organism>
<evidence type="ECO:0000313" key="2">
    <source>
        <dbReference type="Proteomes" id="UP001220395"/>
    </source>
</evidence>
<dbReference type="RefSeq" id="WP_273687363.1">
    <property type="nucleotide sequence ID" value="NZ_CP117411.1"/>
</dbReference>
<protein>
    <submittedName>
        <fullName evidence="1">DUF2141 domain-containing protein</fullName>
    </submittedName>
</protein>
<evidence type="ECO:0000313" key="1">
    <source>
        <dbReference type="EMBL" id="WCT73267.1"/>
    </source>
</evidence>
<sequence>MRLATFLLALVLVGASPDGRVDLDIEGLRSKAGLVQVCMTMRADLLTTCEKDPAARRATIPAAAGALSFADLPSGAYAIALFHDENGNGKLDTRLGIPLEGVGFSRNPKLWFGPPRFSAAQFRVTGGAVNEAVKLKYFF</sequence>
<dbReference type="Proteomes" id="UP001220395">
    <property type="component" value="Chromosome"/>
</dbReference>
<dbReference type="InterPro" id="IPR018673">
    <property type="entry name" value="DUF2141"/>
</dbReference>
<dbReference type="Pfam" id="PF09912">
    <property type="entry name" value="DUF2141"/>
    <property type="match status" value="1"/>
</dbReference>
<keyword evidence="2" id="KW-1185">Reference proteome</keyword>
<proteinExistence type="predicted"/>